<dbReference type="Pfam" id="PF10531">
    <property type="entry name" value="SLBB"/>
    <property type="match status" value="1"/>
</dbReference>
<dbReference type="GO" id="GO:0003677">
    <property type="term" value="F:DNA binding"/>
    <property type="evidence" value="ECO:0007669"/>
    <property type="project" value="InterPro"/>
</dbReference>
<keyword evidence="1" id="KW-1133">Transmembrane helix</keyword>
<feature type="domain" description="Helix-hairpin-helix DNA-binding motif class 1" evidence="2">
    <location>
        <begin position="199"/>
        <end position="218"/>
    </location>
</feature>
<name>G5JVT1_9STRE</name>
<sequence>MLEELIDRLKEKRVLYSILGVILILCLLGCFLFFSYDKSDDKLSSLKSQSSQIISKTAEKKEEKKPSAHSSTTITVDIKGAVRHQGVYTLPADSRVNDIIRIAGGLTAEADRKSVNLAQKLKDESVVYVATKDEKINVSDDSIHNHSAAAEKNQDADQKKINLNTATLTELQTISGIGEKRAQDIIDYRETNGGFKSVEDLKNISGIGDKTFEKLKDMVSVD</sequence>
<dbReference type="Proteomes" id="UP000003573">
    <property type="component" value="Unassembled WGS sequence"/>
</dbReference>
<feature type="domain" description="Helix-hairpin-helix DNA-binding motif class 1" evidence="2">
    <location>
        <begin position="169"/>
        <end position="188"/>
    </location>
</feature>
<protein>
    <submittedName>
        <fullName evidence="3">ComEA protein</fullName>
    </submittedName>
</protein>
<dbReference type="AlphaFoldDB" id="G5JVT1"/>
<gene>
    <name evidence="3" type="ORF">STRMA_1099</name>
</gene>
<dbReference type="InterPro" id="IPR051675">
    <property type="entry name" value="Endo/Exo/Phosphatase_dom_1"/>
</dbReference>
<proteinExistence type="predicted"/>
<dbReference type="GO" id="GO:0015628">
    <property type="term" value="P:protein secretion by the type II secretion system"/>
    <property type="evidence" value="ECO:0007669"/>
    <property type="project" value="TreeGrafter"/>
</dbReference>
<evidence type="ECO:0000259" key="2">
    <source>
        <dbReference type="SMART" id="SM00278"/>
    </source>
</evidence>
<dbReference type="EMBL" id="AEUW02000001">
    <property type="protein sequence ID" value="EHJ53185.1"/>
    <property type="molecule type" value="Genomic_DNA"/>
</dbReference>
<evidence type="ECO:0000313" key="3">
    <source>
        <dbReference type="EMBL" id="EHJ53185.1"/>
    </source>
</evidence>
<dbReference type="InterPro" id="IPR019554">
    <property type="entry name" value="Soluble_ligand-bd"/>
</dbReference>
<dbReference type="Pfam" id="PF12836">
    <property type="entry name" value="HHH_3"/>
    <property type="match status" value="1"/>
</dbReference>
<keyword evidence="1" id="KW-0812">Transmembrane</keyword>
<dbReference type="InterPro" id="IPR010994">
    <property type="entry name" value="RuvA_2-like"/>
</dbReference>
<keyword evidence="1" id="KW-0472">Membrane</keyword>
<dbReference type="InterPro" id="IPR003583">
    <property type="entry name" value="Hlx-hairpin-Hlx_DNA-bd_motif"/>
</dbReference>
<dbReference type="GO" id="GO:0015627">
    <property type="term" value="C:type II protein secretion system complex"/>
    <property type="evidence" value="ECO:0007669"/>
    <property type="project" value="TreeGrafter"/>
</dbReference>
<dbReference type="NCBIfam" id="TIGR00426">
    <property type="entry name" value="competence protein ComEA helix-hairpin-helix repeat region"/>
    <property type="match status" value="1"/>
</dbReference>
<dbReference type="SMART" id="SM00278">
    <property type="entry name" value="HhH1"/>
    <property type="match status" value="2"/>
</dbReference>
<dbReference type="PANTHER" id="PTHR21180">
    <property type="entry name" value="ENDONUCLEASE/EXONUCLEASE/PHOSPHATASE FAMILY DOMAIN-CONTAINING PROTEIN 1"/>
    <property type="match status" value="1"/>
</dbReference>
<dbReference type="SUPFAM" id="SSF47781">
    <property type="entry name" value="RuvA domain 2-like"/>
    <property type="match status" value="1"/>
</dbReference>
<dbReference type="eggNOG" id="COG1555">
    <property type="taxonomic scope" value="Bacteria"/>
</dbReference>
<dbReference type="STRING" id="764298.STRMA_1099"/>
<dbReference type="Gene3D" id="1.10.150.280">
    <property type="entry name" value="AF1531-like domain"/>
    <property type="match status" value="1"/>
</dbReference>
<organism evidence="3 4">
    <name type="scientific">Streptococcus macacae NCTC 11558</name>
    <dbReference type="NCBI Taxonomy" id="764298"/>
    <lineage>
        <taxon>Bacteria</taxon>
        <taxon>Bacillati</taxon>
        <taxon>Bacillota</taxon>
        <taxon>Bacilli</taxon>
        <taxon>Lactobacillales</taxon>
        <taxon>Streptococcaceae</taxon>
        <taxon>Streptococcus</taxon>
    </lineage>
</organism>
<feature type="transmembrane region" description="Helical" evidence="1">
    <location>
        <begin position="14"/>
        <end position="36"/>
    </location>
</feature>
<comment type="caution">
    <text evidence="3">The sequence shown here is derived from an EMBL/GenBank/DDBJ whole genome shotgun (WGS) entry which is preliminary data.</text>
</comment>
<evidence type="ECO:0000256" key="1">
    <source>
        <dbReference type="SAM" id="Phobius"/>
    </source>
</evidence>
<dbReference type="GO" id="GO:0006281">
    <property type="term" value="P:DNA repair"/>
    <property type="evidence" value="ECO:0007669"/>
    <property type="project" value="InterPro"/>
</dbReference>
<accession>G5JVT1</accession>
<evidence type="ECO:0000313" key="4">
    <source>
        <dbReference type="Proteomes" id="UP000003573"/>
    </source>
</evidence>
<reference evidence="3 4" key="1">
    <citation type="journal article" date="2014" name="Int. J. Syst. Evol. Microbiol.">
        <title>Phylogenomics and the dynamic genome evolution of the genus Streptococcus.</title>
        <authorList>
            <consortium name="The Broad Institute Genome Sequencing Platform"/>
            <person name="Richards V.P."/>
            <person name="Palmer S.R."/>
            <person name="Pavinski Bitar P.D."/>
            <person name="Qin X."/>
            <person name="Weinstock G.M."/>
            <person name="Highlander S.K."/>
            <person name="Town C.D."/>
            <person name="Burne R.A."/>
            <person name="Stanhope M.J."/>
        </authorList>
    </citation>
    <scope>NUCLEOTIDE SEQUENCE [LARGE SCALE GENOMIC DNA]</scope>
    <source>
        <strain evidence="3 4">NCTC 11558</strain>
    </source>
</reference>
<dbReference type="InterPro" id="IPR004509">
    <property type="entry name" value="Competence_ComEA_HhH"/>
</dbReference>
<dbReference type="PANTHER" id="PTHR21180:SF32">
    <property type="entry name" value="ENDONUCLEASE_EXONUCLEASE_PHOSPHATASE FAMILY DOMAIN-CONTAINING PROTEIN 1"/>
    <property type="match status" value="1"/>
</dbReference>
<keyword evidence="4" id="KW-1185">Reference proteome</keyword>
<dbReference type="RefSeq" id="WP_003082087.1">
    <property type="nucleotide sequence ID" value="NZ_AEUW02000001.1"/>
</dbReference>
<dbReference type="OrthoDB" id="9790239at2"/>